<proteinExistence type="predicted"/>
<organism evidence="1">
    <name type="scientific">Medicago truncatula</name>
    <name type="common">Barrel medic</name>
    <name type="synonym">Medicago tribuloides</name>
    <dbReference type="NCBI Taxonomy" id="3880"/>
    <lineage>
        <taxon>Eukaryota</taxon>
        <taxon>Viridiplantae</taxon>
        <taxon>Streptophyta</taxon>
        <taxon>Embryophyta</taxon>
        <taxon>Tracheophyta</taxon>
        <taxon>Spermatophyta</taxon>
        <taxon>Magnoliopsida</taxon>
        <taxon>eudicotyledons</taxon>
        <taxon>Gunneridae</taxon>
        <taxon>Pentapetalae</taxon>
        <taxon>rosids</taxon>
        <taxon>fabids</taxon>
        <taxon>Fabales</taxon>
        <taxon>Fabaceae</taxon>
        <taxon>Papilionoideae</taxon>
        <taxon>50 kb inversion clade</taxon>
        <taxon>NPAAA clade</taxon>
        <taxon>Hologalegina</taxon>
        <taxon>IRL clade</taxon>
        <taxon>Trifolieae</taxon>
        <taxon>Medicago</taxon>
    </lineage>
</organism>
<evidence type="ECO:0008006" key="2">
    <source>
        <dbReference type="Google" id="ProtNLM"/>
    </source>
</evidence>
<name>A2Q184_MEDTR</name>
<dbReference type="AlphaFoldDB" id="A2Q184"/>
<reference evidence="1" key="1">
    <citation type="submission" date="2004-05" db="EMBL/GenBank/DDBJ databases">
        <authorList>
            <person name="Town C.D."/>
        </authorList>
    </citation>
    <scope>NUCLEOTIDE SEQUENCE</scope>
</reference>
<gene>
    <name evidence="1" type="ORF">MtrDRAFT_AC148340g38v2</name>
</gene>
<protein>
    <recommendedName>
        <fullName evidence="2">Reverse transcriptase zinc-binding domain-containing protein</fullName>
    </recommendedName>
</protein>
<evidence type="ECO:0000313" key="1">
    <source>
        <dbReference type="EMBL" id="ABN05700.1"/>
    </source>
</evidence>
<accession>A2Q184</accession>
<reference evidence="1" key="2">
    <citation type="submission" date="2007-03" db="EMBL/GenBank/DDBJ databases">
        <authorList>
            <consortium name="The International Medicago Genome Annotation Group"/>
        </authorList>
    </citation>
    <scope>NUCLEOTIDE SEQUENCE</scope>
</reference>
<sequence>MHYDVARGVWLELFRWVGNTFIIPQNLFNHWLCWNVGSSNKKIIRDRRLIWHASIWLIWKARNDKFVETNLSTGQHLCTIHLT</sequence>
<dbReference type="EMBL" id="AC148340">
    <property type="protein sequence ID" value="ABN05700.1"/>
    <property type="molecule type" value="Genomic_DNA"/>
</dbReference>